<evidence type="ECO:0000313" key="2">
    <source>
        <dbReference type="EMBL" id="GAA2016083.1"/>
    </source>
</evidence>
<accession>A0ABN2TNV7</accession>
<comment type="caution">
    <text evidence="2">The sequence shown here is derived from an EMBL/GenBank/DDBJ whole genome shotgun (WGS) entry which is preliminary data.</text>
</comment>
<organism evidence="2 3">
    <name type="scientific">Brevibacterium samyangense</name>
    <dbReference type="NCBI Taxonomy" id="366888"/>
    <lineage>
        <taxon>Bacteria</taxon>
        <taxon>Bacillati</taxon>
        <taxon>Actinomycetota</taxon>
        <taxon>Actinomycetes</taxon>
        <taxon>Micrococcales</taxon>
        <taxon>Brevibacteriaceae</taxon>
        <taxon>Brevibacterium</taxon>
    </lineage>
</organism>
<feature type="transmembrane region" description="Helical" evidence="1">
    <location>
        <begin position="60"/>
        <end position="83"/>
    </location>
</feature>
<dbReference type="EMBL" id="BAAANO010000043">
    <property type="protein sequence ID" value="GAA2016083.1"/>
    <property type="molecule type" value="Genomic_DNA"/>
</dbReference>
<evidence type="ECO:0000256" key="1">
    <source>
        <dbReference type="SAM" id="Phobius"/>
    </source>
</evidence>
<proteinExistence type="predicted"/>
<feature type="transmembrane region" description="Helical" evidence="1">
    <location>
        <begin position="104"/>
        <end position="125"/>
    </location>
</feature>
<reference evidence="2 3" key="1">
    <citation type="journal article" date="2019" name="Int. J. Syst. Evol. Microbiol.">
        <title>The Global Catalogue of Microorganisms (GCM) 10K type strain sequencing project: providing services to taxonomists for standard genome sequencing and annotation.</title>
        <authorList>
            <consortium name="The Broad Institute Genomics Platform"/>
            <consortium name="The Broad Institute Genome Sequencing Center for Infectious Disease"/>
            <person name="Wu L."/>
            <person name="Ma J."/>
        </authorList>
    </citation>
    <scope>NUCLEOTIDE SEQUENCE [LARGE SCALE GENOMIC DNA]</scope>
    <source>
        <strain evidence="2 3">JCM 14546</strain>
    </source>
</reference>
<gene>
    <name evidence="2" type="ORF">GCM10009755_29720</name>
</gene>
<keyword evidence="1" id="KW-0472">Membrane</keyword>
<sequence>MEIVSSLLLILHLLGMAIIIGAYFAHVKNARVIPGMVHASYLQLVTGLLMVGLVEMNGGSISHVAVGIKIVLGILVWLFAFLGKRKEKAAQGAGGLAEGEAHPSALMAHLTFAAALVAVVIGVTML</sequence>
<name>A0ABN2TNV7_9MICO</name>
<feature type="transmembrane region" description="Helical" evidence="1">
    <location>
        <begin position="6"/>
        <end position="25"/>
    </location>
</feature>
<dbReference type="Proteomes" id="UP001500755">
    <property type="component" value="Unassembled WGS sequence"/>
</dbReference>
<feature type="transmembrane region" description="Helical" evidence="1">
    <location>
        <begin position="32"/>
        <end position="54"/>
    </location>
</feature>
<protein>
    <recommendedName>
        <fullName evidence="4">Integral membrane protein</fullName>
    </recommendedName>
</protein>
<evidence type="ECO:0008006" key="4">
    <source>
        <dbReference type="Google" id="ProtNLM"/>
    </source>
</evidence>
<keyword evidence="1" id="KW-1133">Transmembrane helix</keyword>
<keyword evidence="1" id="KW-0812">Transmembrane</keyword>
<keyword evidence="3" id="KW-1185">Reference proteome</keyword>
<evidence type="ECO:0000313" key="3">
    <source>
        <dbReference type="Proteomes" id="UP001500755"/>
    </source>
</evidence>
<dbReference type="RefSeq" id="WP_344311017.1">
    <property type="nucleotide sequence ID" value="NZ_BAAANO010000043.1"/>
</dbReference>